<reference evidence="1 2" key="1">
    <citation type="journal article" date="2018" name="Emerg. Microbes Infect.">
        <title>Genomic analysis of oral Campylobacter concisus strains identified a potential bacterial molecular marker associated with active Crohn's disease.</title>
        <authorList>
            <person name="Liu F."/>
            <person name="Ma R."/>
            <person name="Tay C.Y.A."/>
            <person name="Octavia S."/>
            <person name="Lan R."/>
            <person name="Chung H.K.L."/>
            <person name="Riordan S.M."/>
            <person name="Grimm M.C."/>
            <person name="Leong R.W."/>
            <person name="Tanaka M.M."/>
            <person name="Connor S."/>
            <person name="Zhang L."/>
        </authorList>
    </citation>
    <scope>NUCLEOTIDE SEQUENCE [LARGE SCALE GENOMIC DNA]</scope>
    <source>
        <strain evidence="1 2">P2CDO4</strain>
    </source>
</reference>
<gene>
    <name evidence="1" type="ORF">CCS77_0016</name>
</gene>
<name>A0A2R4NXE8_9BACT</name>
<dbReference type="AlphaFoldDB" id="A0A2R4NXE8"/>
<evidence type="ECO:0000313" key="1">
    <source>
        <dbReference type="EMBL" id="AVX43077.1"/>
    </source>
</evidence>
<dbReference type="Proteomes" id="UP000241854">
    <property type="component" value="Chromosome"/>
</dbReference>
<evidence type="ECO:0000313" key="2">
    <source>
        <dbReference type="Proteomes" id="UP000241854"/>
    </source>
</evidence>
<organism evidence="1 2">
    <name type="scientific">Campylobacter concisus</name>
    <dbReference type="NCBI Taxonomy" id="199"/>
    <lineage>
        <taxon>Bacteria</taxon>
        <taxon>Pseudomonadati</taxon>
        <taxon>Campylobacterota</taxon>
        <taxon>Epsilonproteobacteria</taxon>
        <taxon>Campylobacterales</taxon>
        <taxon>Campylobacteraceae</taxon>
        <taxon>Campylobacter</taxon>
    </lineage>
</organism>
<sequence length="39" mass="4438">MKFSSAQTLNKNLAKSVYNATKIHYKGKTLMPCPMRKAH</sequence>
<proteinExistence type="predicted"/>
<dbReference type="EMBL" id="CP021642">
    <property type="protein sequence ID" value="AVX43077.1"/>
    <property type="molecule type" value="Genomic_DNA"/>
</dbReference>
<protein>
    <submittedName>
        <fullName evidence="1">Uncharacterized protein</fullName>
    </submittedName>
</protein>
<accession>A0A2R4NXE8</accession>